<comment type="caution">
    <text evidence="7">The sequence shown here is derived from an EMBL/GenBank/DDBJ whole genome shotgun (WGS) entry which is preliminary data.</text>
</comment>
<evidence type="ECO:0000313" key="7">
    <source>
        <dbReference type="EMBL" id="OWQ52151.1"/>
    </source>
</evidence>
<evidence type="ECO:0000313" key="9">
    <source>
        <dbReference type="Proteomes" id="UP000198157"/>
    </source>
</evidence>
<keyword evidence="3 6" id="KW-0812">Transmembrane</keyword>
<feature type="transmembrane region" description="Helical" evidence="6">
    <location>
        <begin position="40"/>
        <end position="65"/>
    </location>
</feature>
<reference evidence="8 10" key="2">
    <citation type="submission" date="2019-04" db="EMBL/GenBank/DDBJ databases">
        <title>Microbes associate with the intestines of laboratory mice.</title>
        <authorList>
            <person name="Navarre W."/>
            <person name="Wong E."/>
            <person name="Huang K."/>
            <person name="Tropini C."/>
            <person name="Ng K."/>
            <person name="Yu B."/>
        </authorList>
    </citation>
    <scope>NUCLEOTIDE SEQUENCE [LARGE SCALE GENOMIC DNA]</scope>
    <source>
        <strain evidence="8 10">NM62_B4-13</strain>
    </source>
</reference>
<comment type="subcellular location">
    <subcellularLocation>
        <location evidence="1">Cell membrane</location>
        <topology evidence="1">Multi-pass membrane protein</topology>
    </subcellularLocation>
</comment>
<evidence type="ECO:0000256" key="2">
    <source>
        <dbReference type="ARBA" id="ARBA00022475"/>
    </source>
</evidence>
<sequence>MIFNSFAGAAGVVLVAALSPGPNNVVVLRAAAAGDGSRAWSAIGGVVCGGIAMLAGTIAAGSAVLTTPHFRLGVAIAGATYLAWLGLTMMRGSASPGKDSPLPAGFYGVFVFQFLNPKSWVMVLSLVAAFPPMGGAMTFAWLAPIFVVIPTACLLLWAVAGRRLAGILRTPESQRRFDQAMGAALITAAALLLL</sequence>
<evidence type="ECO:0000256" key="4">
    <source>
        <dbReference type="ARBA" id="ARBA00022989"/>
    </source>
</evidence>
<dbReference type="OrthoDB" id="9812084at2"/>
<feature type="transmembrane region" description="Helical" evidence="6">
    <location>
        <begin position="104"/>
        <end position="127"/>
    </location>
</feature>
<evidence type="ECO:0000256" key="5">
    <source>
        <dbReference type="ARBA" id="ARBA00023136"/>
    </source>
</evidence>
<keyword evidence="4 6" id="KW-1133">Transmembrane helix</keyword>
<reference evidence="7 9" key="1">
    <citation type="submission" date="2017-06" db="EMBL/GenBank/DDBJ databases">
        <authorList>
            <person name="Kim H.J."/>
            <person name="Triplett B.A."/>
        </authorList>
    </citation>
    <scope>NUCLEOTIDE SEQUENCE [LARGE SCALE GENOMIC DNA]</scope>
    <source>
        <strain evidence="7 9">13146</strain>
    </source>
</reference>
<accession>A0A246HLU9</accession>
<dbReference type="EMBL" id="SRYW01000009">
    <property type="protein sequence ID" value="TGY33644.1"/>
    <property type="molecule type" value="Genomic_DNA"/>
</dbReference>
<dbReference type="EMBL" id="NIVS01000034">
    <property type="protein sequence ID" value="OWQ52151.1"/>
    <property type="molecule type" value="Genomic_DNA"/>
</dbReference>
<dbReference type="Proteomes" id="UP000198157">
    <property type="component" value="Unassembled WGS sequence"/>
</dbReference>
<proteinExistence type="predicted"/>
<dbReference type="AlphaFoldDB" id="A0A246HLU9"/>
<keyword evidence="2" id="KW-1003">Cell membrane</keyword>
<dbReference type="RefSeq" id="WP_088434334.1">
    <property type="nucleotide sequence ID" value="NZ_SRYW01000009.1"/>
</dbReference>
<dbReference type="GO" id="GO:0005886">
    <property type="term" value="C:plasma membrane"/>
    <property type="evidence" value="ECO:0007669"/>
    <property type="project" value="UniProtKB-SubCell"/>
</dbReference>
<evidence type="ECO:0000256" key="1">
    <source>
        <dbReference type="ARBA" id="ARBA00004651"/>
    </source>
</evidence>
<evidence type="ECO:0000256" key="6">
    <source>
        <dbReference type="SAM" id="Phobius"/>
    </source>
</evidence>
<dbReference type="Proteomes" id="UP000306631">
    <property type="component" value="Unassembled WGS sequence"/>
</dbReference>
<organism evidence="7 9">
    <name type="scientific">Stenotrophomonas maltophilia</name>
    <name type="common">Pseudomonas maltophilia</name>
    <name type="synonym">Xanthomonas maltophilia</name>
    <dbReference type="NCBI Taxonomy" id="40324"/>
    <lineage>
        <taxon>Bacteria</taxon>
        <taxon>Pseudomonadati</taxon>
        <taxon>Pseudomonadota</taxon>
        <taxon>Gammaproteobacteria</taxon>
        <taxon>Lysobacterales</taxon>
        <taxon>Lysobacteraceae</taxon>
        <taxon>Stenotrophomonas</taxon>
        <taxon>Stenotrophomonas maltophilia group</taxon>
    </lineage>
</organism>
<dbReference type="PANTHER" id="PTHR30086:SF20">
    <property type="entry name" value="ARGININE EXPORTER PROTEIN ARGO-RELATED"/>
    <property type="match status" value="1"/>
</dbReference>
<keyword evidence="5 6" id="KW-0472">Membrane</keyword>
<feature type="transmembrane region" description="Helical" evidence="6">
    <location>
        <begin position="139"/>
        <end position="157"/>
    </location>
</feature>
<feature type="transmembrane region" description="Helical" evidence="6">
    <location>
        <begin position="72"/>
        <end position="92"/>
    </location>
</feature>
<evidence type="ECO:0000256" key="3">
    <source>
        <dbReference type="ARBA" id="ARBA00022692"/>
    </source>
</evidence>
<evidence type="ECO:0000313" key="10">
    <source>
        <dbReference type="Proteomes" id="UP000306631"/>
    </source>
</evidence>
<gene>
    <name evidence="7" type="ORF">CEE60_13655</name>
    <name evidence="8" type="ORF">E5352_11950</name>
</gene>
<dbReference type="InterPro" id="IPR001123">
    <property type="entry name" value="LeuE-type"/>
</dbReference>
<dbReference type="Pfam" id="PF01810">
    <property type="entry name" value="LysE"/>
    <property type="match status" value="1"/>
</dbReference>
<name>A0A246HLU9_STEMA</name>
<dbReference type="GO" id="GO:0015171">
    <property type="term" value="F:amino acid transmembrane transporter activity"/>
    <property type="evidence" value="ECO:0007669"/>
    <property type="project" value="TreeGrafter"/>
</dbReference>
<dbReference type="PANTHER" id="PTHR30086">
    <property type="entry name" value="ARGININE EXPORTER PROTEIN ARGO"/>
    <property type="match status" value="1"/>
</dbReference>
<protein>
    <submittedName>
        <fullName evidence="8">LysE family translocator</fullName>
    </submittedName>
    <submittedName>
        <fullName evidence="7">Lysine transporter LysE</fullName>
    </submittedName>
</protein>
<evidence type="ECO:0000313" key="8">
    <source>
        <dbReference type="EMBL" id="TGY33644.1"/>
    </source>
</evidence>